<dbReference type="PANTHER" id="PTHR31476:SF6">
    <property type="entry name" value="EMB|CAB68190.1"/>
    <property type="match status" value="1"/>
</dbReference>
<name>A0A067K6Q1_JATCU</name>
<reference evidence="2 3" key="1">
    <citation type="journal article" date="2014" name="PLoS ONE">
        <title>Global Analysis of Gene Expression Profiles in Physic Nut (Jatropha curcas L.) Seedlings Exposed to Salt Stress.</title>
        <authorList>
            <person name="Zhang L."/>
            <person name="Zhang C."/>
            <person name="Wu P."/>
            <person name="Chen Y."/>
            <person name="Li M."/>
            <person name="Jiang H."/>
            <person name="Wu G."/>
        </authorList>
    </citation>
    <scope>NUCLEOTIDE SEQUENCE [LARGE SCALE GENOMIC DNA]</scope>
    <source>
        <strain evidence="3">cv. GZQX0401</strain>
        <tissue evidence="2">Young leaves</tissue>
    </source>
</reference>
<dbReference type="InterPro" id="IPR021099">
    <property type="entry name" value="PORR_domain"/>
</dbReference>
<dbReference type="AlphaFoldDB" id="A0A067K6Q1"/>
<proteinExistence type="predicted"/>
<dbReference type="InterPro" id="IPR045040">
    <property type="entry name" value="PORR_fam"/>
</dbReference>
<dbReference type="STRING" id="180498.A0A067K6Q1"/>
<gene>
    <name evidence="2" type="ORF">JCGZ_20231</name>
</gene>
<protein>
    <recommendedName>
        <fullName evidence="1">PORR domain-containing protein</fullName>
    </recommendedName>
</protein>
<evidence type="ECO:0000313" key="3">
    <source>
        <dbReference type="Proteomes" id="UP000027138"/>
    </source>
</evidence>
<evidence type="ECO:0000259" key="1">
    <source>
        <dbReference type="Pfam" id="PF11955"/>
    </source>
</evidence>
<dbReference type="EMBL" id="KK914830">
    <property type="protein sequence ID" value="KDP27499.1"/>
    <property type="molecule type" value="Genomic_DNA"/>
</dbReference>
<organism evidence="2 3">
    <name type="scientific">Jatropha curcas</name>
    <name type="common">Barbados nut</name>
    <dbReference type="NCBI Taxonomy" id="180498"/>
    <lineage>
        <taxon>Eukaryota</taxon>
        <taxon>Viridiplantae</taxon>
        <taxon>Streptophyta</taxon>
        <taxon>Embryophyta</taxon>
        <taxon>Tracheophyta</taxon>
        <taxon>Spermatophyta</taxon>
        <taxon>Magnoliopsida</taxon>
        <taxon>eudicotyledons</taxon>
        <taxon>Gunneridae</taxon>
        <taxon>Pentapetalae</taxon>
        <taxon>rosids</taxon>
        <taxon>fabids</taxon>
        <taxon>Malpighiales</taxon>
        <taxon>Euphorbiaceae</taxon>
        <taxon>Crotonoideae</taxon>
        <taxon>Jatropheae</taxon>
        <taxon>Jatropha</taxon>
    </lineage>
</organism>
<feature type="domain" description="PORR" evidence="1">
    <location>
        <begin position="101"/>
        <end position="137"/>
    </location>
</feature>
<accession>A0A067K6Q1</accession>
<dbReference type="Pfam" id="PF11955">
    <property type="entry name" value="PORR"/>
    <property type="match status" value="2"/>
</dbReference>
<keyword evidence="3" id="KW-1185">Reference proteome</keyword>
<dbReference type="GO" id="GO:0003723">
    <property type="term" value="F:RNA binding"/>
    <property type="evidence" value="ECO:0007669"/>
    <property type="project" value="InterPro"/>
</dbReference>
<dbReference type="Proteomes" id="UP000027138">
    <property type="component" value="Unassembled WGS sequence"/>
</dbReference>
<feature type="domain" description="PORR" evidence="1">
    <location>
        <begin position="43"/>
        <end position="100"/>
    </location>
</feature>
<evidence type="ECO:0000313" key="2">
    <source>
        <dbReference type="EMBL" id="KDP27499.1"/>
    </source>
</evidence>
<dbReference type="PANTHER" id="PTHR31476">
    <property type="entry name" value="PROTEIN WHAT'S THIS FACTOR 1 HOMOLOG, CHLOROPLASTIC"/>
    <property type="match status" value="1"/>
</dbReference>
<sequence length="173" mass="20128">MFSQISTQITEECCIPAERRRCEKWLLGLSNWIYKRFWLEEEVHGAAEAPYTSPYSDASHLDPRTDVSEKRIVGVFHELLHLTIQKKTERKNVSNLRKPLCNTLTVVLREAYDGQQLLEKHPLVDIREKYARMMERGMLDKSRGLYKKSRTASLEDLSEIVYGDDSLDDGTIH</sequence>
<dbReference type="OrthoDB" id="1716100at2759"/>